<sequence length="46" mass="4585">MTLSLFLKQALNVSCAAGSDAEGGCVAGPGPFVGCPSPLIPVQFFS</sequence>
<reference evidence="1" key="2">
    <citation type="journal article" date="2015" name="Fish Shellfish Immunol.">
        <title>Early steps in the European eel (Anguilla anguilla)-Vibrio vulnificus interaction in the gills: Role of the RtxA13 toxin.</title>
        <authorList>
            <person name="Callol A."/>
            <person name="Pajuelo D."/>
            <person name="Ebbesson L."/>
            <person name="Teles M."/>
            <person name="MacKenzie S."/>
            <person name="Amaro C."/>
        </authorList>
    </citation>
    <scope>NUCLEOTIDE SEQUENCE</scope>
</reference>
<accession>A0A0E9UWG9</accession>
<evidence type="ECO:0000313" key="1">
    <source>
        <dbReference type="EMBL" id="JAH69535.1"/>
    </source>
</evidence>
<protein>
    <submittedName>
        <fullName evidence="1">Uncharacterized protein</fullName>
    </submittedName>
</protein>
<dbReference type="AlphaFoldDB" id="A0A0E9UWG9"/>
<reference evidence="1" key="1">
    <citation type="submission" date="2014-11" db="EMBL/GenBank/DDBJ databases">
        <authorList>
            <person name="Amaro Gonzalez C."/>
        </authorList>
    </citation>
    <scope>NUCLEOTIDE SEQUENCE</scope>
</reference>
<proteinExistence type="predicted"/>
<dbReference type="EMBL" id="GBXM01039042">
    <property type="protein sequence ID" value="JAH69535.1"/>
    <property type="molecule type" value="Transcribed_RNA"/>
</dbReference>
<name>A0A0E9UWG9_ANGAN</name>
<organism evidence="1">
    <name type="scientific">Anguilla anguilla</name>
    <name type="common">European freshwater eel</name>
    <name type="synonym">Muraena anguilla</name>
    <dbReference type="NCBI Taxonomy" id="7936"/>
    <lineage>
        <taxon>Eukaryota</taxon>
        <taxon>Metazoa</taxon>
        <taxon>Chordata</taxon>
        <taxon>Craniata</taxon>
        <taxon>Vertebrata</taxon>
        <taxon>Euteleostomi</taxon>
        <taxon>Actinopterygii</taxon>
        <taxon>Neopterygii</taxon>
        <taxon>Teleostei</taxon>
        <taxon>Anguilliformes</taxon>
        <taxon>Anguillidae</taxon>
        <taxon>Anguilla</taxon>
    </lineage>
</organism>